<feature type="non-terminal residue" evidence="1">
    <location>
        <position position="1"/>
    </location>
</feature>
<gene>
    <name evidence="1" type="ORF">L9F63_004303</name>
</gene>
<sequence>KTMSFSQQLLKISDYLKSQRFSLNCIRSRVSSVSQKMEWKTTSRADNREVKKFFTHCIQQISADKEVMHIRRIVLKFAVQGLKKTPGSF</sequence>
<keyword evidence="2" id="KW-1185">Reference proteome</keyword>
<dbReference type="Proteomes" id="UP001233999">
    <property type="component" value="Unassembled WGS sequence"/>
</dbReference>
<organism evidence="1 2">
    <name type="scientific">Diploptera punctata</name>
    <name type="common">Pacific beetle cockroach</name>
    <dbReference type="NCBI Taxonomy" id="6984"/>
    <lineage>
        <taxon>Eukaryota</taxon>
        <taxon>Metazoa</taxon>
        <taxon>Ecdysozoa</taxon>
        <taxon>Arthropoda</taxon>
        <taxon>Hexapoda</taxon>
        <taxon>Insecta</taxon>
        <taxon>Pterygota</taxon>
        <taxon>Neoptera</taxon>
        <taxon>Polyneoptera</taxon>
        <taxon>Dictyoptera</taxon>
        <taxon>Blattodea</taxon>
        <taxon>Blaberoidea</taxon>
        <taxon>Blaberidae</taxon>
        <taxon>Diplopterinae</taxon>
        <taxon>Diploptera</taxon>
    </lineage>
</organism>
<reference evidence="1" key="1">
    <citation type="journal article" date="2023" name="IScience">
        <title>Live-bearing cockroach genome reveals convergent evolutionary mechanisms linked to viviparity in insects and beyond.</title>
        <authorList>
            <person name="Fouks B."/>
            <person name="Harrison M.C."/>
            <person name="Mikhailova A.A."/>
            <person name="Marchal E."/>
            <person name="English S."/>
            <person name="Carruthers M."/>
            <person name="Jennings E.C."/>
            <person name="Chiamaka E.L."/>
            <person name="Frigard R.A."/>
            <person name="Pippel M."/>
            <person name="Attardo G.M."/>
            <person name="Benoit J.B."/>
            <person name="Bornberg-Bauer E."/>
            <person name="Tobe S.S."/>
        </authorList>
    </citation>
    <scope>NUCLEOTIDE SEQUENCE</scope>
    <source>
        <strain evidence="1">Stay&amp;Tobe</strain>
    </source>
</reference>
<protein>
    <submittedName>
        <fullName evidence="1">Uncharacterized protein</fullName>
    </submittedName>
</protein>
<dbReference type="EMBL" id="JASPKZ010008364">
    <property type="protein sequence ID" value="KAJ9580010.1"/>
    <property type="molecule type" value="Genomic_DNA"/>
</dbReference>
<evidence type="ECO:0000313" key="1">
    <source>
        <dbReference type="EMBL" id="KAJ9580010.1"/>
    </source>
</evidence>
<reference evidence="1" key="2">
    <citation type="submission" date="2023-05" db="EMBL/GenBank/DDBJ databases">
        <authorList>
            <person name="Fouks B."/>
        </authorList>
    </citation>
    <scope>NUCLEOTIDE SEQUENCE</scope>
    <source>
        <strain evidence="1">Stay&amp;Tobe</strain>
        <tissue evidence="1">Testes</tissue>
    </source>
</reference>
<dbReference type="AlphaFoldDB" id="A0AAD7ZG54"/>
<evidence type="ECO:0000313" key="2">
    <source>
        <dbReference type="Proteomes" id="UP001233999"/>
    </source>
</evidence>
<proteinExistence type="predicted"/>
<feature type="non-terminal residue" evidence="1">
    <location>
        <position position="89"/>
    </location>
</feature>
<comment type="caution">
    <text evidence="1">The sequence shown here is derived from an EMBL/GenBank/DDBJ whole genome shotgun (WGS) entry which is preliminary data.</text>
</comment>
<accession>A0AAD7ZG54</accession>
<name>A0AAD7ZG54_DIPPU</name>